<dbReference type="PATRIC" id="fig|158500.4.peg.1107"/>
<sequence>MNRLGRYLMPFLAAAMLGGCSVKESIQQADAEVVRFHQALDAGRSQAIWDATGPDMRKATTQKQFVALLDAVHRKLGNVKSSKQVGWNRNASTIGSFTTTTNETVFERGSGTEQFVFRKSEADKLALVGYHIQSNEMMVN</sequence>
<dbReference type="PROSITE" id="PS51257">
    <property type="entry name" value="PROKAR_LIPOPROTEIN"/>
    <property type="match status" value="1"/>
</dbReference>
<evidence type="ECO:0000313" key="2">
    <source>
        <dbReference type="Proteomes" id="UP000024329"/>
    </source>
</evidence>
<dbReference type="EMBL" id="JFYZ01000002">
    <property type="protein sequence ID" value="EZP83886.1"/>
    <property type="molecule type" value="Genomic_DNA"/>
</dbReference>
<comment type="caution">
    <text evidence="1">The sequence shown here is derived from an EMBL/GenBank/DDBJ whole genome shotgun (WGS) entry which is preliminary data.</text>
</comment>
<reference evidence="1 2" key="1">
    <citation type="submission" date="2014-03" db="EMBL/GenBank/DDBJ databases">
        <title>Whole genome sequence of Novosphingobium resinovorum KF1.</title>
        <authorList>
            <person name="Gan H.M."/>
            <person name="Gan H.Y."/>
            <person name="Chew T.H."/>
            <person name="Savka M.A."/>
        </authorList>
    </citation>
    <scope>NUCLEOTIDE SEQUENCE [LARGE SCALE GENOMIC DNA]</scope>
    <source>
        <strain evidence="1 2">KF1</strain>
    </source>
</reference>
<protein>
    <recommendedName>
        <fullName evidence="3">Lipoprotein</fullName>
    </recommendedName>
</protein>
<dbReference type="Proteomes" id="UP000024329">
    <property type="component" value="Unassembled WGS sequence"/>
</dbReference>
<dbReference type="AlphaFoldDB" id="A0A031K1R0"/>
<name>A0A031K1R0_9SPHN</name>
<dbReference type="OrthoDB" id="7504054at2"/>
<organism evidence="1 2">
    <name type="scientific">Novosphingobium resinovorum</name>
    <dbReference type="NCBI Taxonomy" id="158500"/>
    <lineage>
        <taxon>Bacteria</taxon>
        <taxon>Pseudomonadati</taxon>
        <taxon>Pseudomonadota</taxon>
        <taxon>Alphaproteobacteria</taxon>
        <taxon>Sphingomonadales</taxon>
        <taxon>Sphingomonadaceae</taxon>
        <taxon>Novosphingobium</taxon>
    </lineage>
</organism>
<dbReference type="InterPro" id="IPR025091">
    <property type="entry name" value="DUF4019"/>
</dbReference>
<evidence type="ECO:0000313" key="1">
    <source>
        <dbReference type="EMBL" id="EZP83886.1"/>
    </source>
</evidence>
<dbReference type="eggNOG" id="ENOG5033GTJ">
    <property type="taxonomic scope" value="Bacteria"/>
</dbReference>
<proteinExistence type="predicted"/>
<dbReference type="Pfam" id="PF13211">
    <property type="entry name" value="DUF4019"/>
    <property type="match status" value="1"/>
</dbReference>
<gene>
    <name evidence="1" type="ORF">BV97_01078</name>
</gene>
<accession>A0A031K1R0</accession>
<evidence type="ECO:0008006" key="3">
    <source>
        <dbReference type="Google" id="ProtNLM"/>
    </source>
</evidence>